<feature type="region of interest" description="Disordered" evidence="1">
    <location>
        <begin position="24"/>
        <end position="48"/>
    </location>
</feature>
<evidence type="ECO:0000256" key="1">
    <source>
        <dbReference type="SAM" id="MobiDB-lite"/>
    </source>
</evidence>
<protein>
    <submittedName>
        <fullName evidence="2">Uncharacterized protein</fullName>
    </submittedName>
</protein>
<accession>A0A164VWY7</accession>
<dbReference type="Proteomes" id="UP000076858">
    <property type="component" value="Unassembled WGS sequence"/>
</dbReference>
<dbReference type="AlphaFoldDB" id="A0A164VWY7"/>
<comment type="caution">
    <text evidence="2">The sequence shown here is derived from an EMBL/GenBank/DDBJ whole genome shotgun (WGS) entry which is preliminary data.</text>
</comment>
<evidence type="ECO:0000313" key="2">
    <source>
        <dbReference type="EMBL" id="KZS12744.1"/>
    </source>
</evidence>
<keyword evidence="3" id="KW-1185">Reference proteome</keyword>
<proteinExistence type="predicted"/>
<organism evidence="2 3">
    <name type="scientific">Daphnia magna</name>
    <dbReference type="NCBI Taxonomy" id="35525"/>
    <lineage>
        <taxon>Eukaryota</taxon>
        <taxon>Metazoa</taxon>
        <taxon>Ecdysozoa</taxon>
        <taxon>Arthropoda</taxon>
        <taxon>Crustacea</taxon>
        <taxon>Branchiopoda</taxon>
        <taxon>Diplostraca</taxon>
        <taxon>Cladocera</taxon>
        <taxon>Anomopoda</taxon>
        <taxon>Daphniidae</taxon>
        <taxon>Daphnia</taxon>
    </lineage>
</organism>
<dbReference type="EMBL" id="LRGB01001361">
    <property type="protein sequence ID" value="KZS12744.1"/>
    <property type="molecule type" value="Genomic_DNA"/>
</dbReference>
<gene>
    <name evidence="2" type="ORF">APZ42_022904</name>
</gene>
<sequence>MCCYYNNPDRFQRCVLLLQKELEEEQEEQEEREEEEEDEDDAGRKGKETFLKISTSSLSLSLPTFLLRTSACAPAGRWRPF</sequence>
<reference evidence="2 3" key="1">
    <citation type="submission" date="2016-03" db="EMBL/GenBank/DDBJ databases">
        <title>EvidentialGene: Evidence-directed Construction of Genes on Genomes.</title>
        <authorList>
            <person name="Gilbert D.G."/>
            <person name="Choi J.-H."/>
            <person name="Mockaitis K."/>
            <person name="Colbourne J."/>
            <person name="Pfrender M."/>
        </authorList>
    </citation>
    <scope>NUCLEOTIDE SEQUENCE [LARGE SCALE GENOMIC DNA]</scope>
    <source>
        <strain evidence="2 3">Xinb3</strain>
        <tissue evidence="2">Complete organism</tissue>
    </source>
</reference>
<name>A0A164VWY7_9CRUS</name>
<feature type="compositionally biased region" description="Acidic residues" evidence="1">
    <location>
        <begin position="24"/>
        <end position="41"/>
    </location>
</feature>
<evidence type="ECO:0000313" key="3">
    <source>
        <dbReference type="Proteomes" id="UP000076858"/>
    </source>
</evidence>